<evidence type="ECO:0000256" key="1">
    <source>
        <dbReference type="SAM" id="MobiDB-lite"/>
    </source>
</evidence>
<feature type="non-terminal residue" evidence="2">
    <location>
        <position position="1"/>
    </location>
</feature>
<dbReference type="AlphaFoldDB" id="A0A5C3P3B5"/>
<feature type="compositionally biased region" description="Polar residues" evidence="1">
    <location>
        <begin position="44"/>
        <end position="55"/>
    </location>
</feature>
<accession>A0A5C3P3B5</accession>
<evidence type="ECO:0000313" key="3">
    <source>
        <dbReference type="Proteomes" id="UP000308197"/>
    </source>
</evidence>
<evidence type="ECO:0008006" key="4">
    <source>
        <dbReference type="Google" id="ProtNLM"/>
    </source>
</evidence>
<reference evidence="2 3" key="1">
    <citation type="journal article" date="2019" name="Nat. Ecol. Evol.">
        <title>Megaphylogeny resolves global patterns of mushroom evolution.</title>
        <authorList>
            <person name="Varga T."/>
            <person name="Krizsan K."/>
            <person name="Foldi C."/>
            <person name="Dima B."/>
            <person name="Sanchez-Garcia M."/>
            <person name="Sanchez-Ramirez S."/>
            <person name="Szollosi G.J."/>
            <person name="Szarkandi J.G."/>
            <person name="Papp V."/>
            <person name="Albert L."/>
            <person name="Andreopoulos W."/>
            <person name="Angelini C."/>
            <person name="Antonin V."/>
            <person name="Barry K.W."/>
            <person name="Bougher N.L."/>
            <person name="Buchanan P."/>
            <person name="Buyck B."/>
            <person name="Bense V."/>
            <person name="Catcheside P."/>
            <person name="Chovatia M."/>
            <person name="Cooper J."/>
            <person name="Damon W."/>
            <person name="Desjardin D."/>
            <person name="Finy P."/>
            <person name="Geml J."/>
            <person name="Haridas S."/>
            <person name="Hughes K."/>
            <person name="Justo A."/>
            <person name="Karasinski D."/>
            <person name="Kautmanova I."/>
            <person name="Kiss B."/>
            <person name="Kocsube S."/>
            <person name="Kotiranta H."/>
            <person name="LaButti K.M."/>
            <person name="Lechner B.E."/>
            <person name="Liimatainen K."/>
            <person name="Lipzen A."/>
            <person name="Lukacs Z."/>
            <person name="Mihaltcheva S."/>
            <person name="Morgado L.N."/>
            <person name="Niskanen T."/>
            <person name="Noordeloos M.E."/>
            <person name="Ohm R.A."/>
            <person name="Ortiz-Santana B."/>
            <person name="Ovrebo C."/>
            <person name="Racz N."/>
            <person name="Riley R."/>
            <person name="Savchenko A."/>
            <person name="Shiryaev A."/>
            <person name="Soop K."/>
            <person name="Spirin V."/>
            <person name="Szebenyi C."/>
            <person name="Tomsovsky M."/>
            <person name="Tulloss R.E."/>
            <person name="Uehling J."/>
            <person name="Grigoriev I.V."/>
            <person name="Vagvolgyi C."/>
            <person name="Papp T."/>
            <person name="Martin F.M."/>
            <person name="Miettinen O."/>
            <person name="Hibbett D.S."/>
            <person name="Nagy L.G."/>
        </authorList>
    </citation>
    <scope>NUCLEOTIDE SEQUENCE [LARGE SCALE GENOMIC DNA]</scope>
    <source>
        <strain evidence="2 3">HHB13444</strain>
    </source>
</reference>
<dbReference type="InParanoid" id="A0A5C3P3B5"/>
<evidence type="ECO:0000313" key="2">
    <source>
        <dbReference type="EMBL" id="TFK84145.1"/>
    </source>
</evidence>
<organism evidence="2 3">
    <name type="scientific">Polyporus arcularius HHB13444</name>
    <dbReference type="NCBI Taxonomy" id="1314778"/>
    <lineage>
        <taxon>Eukaryota</taxon>
        <taxon>Fungi</taxon>
        <taxon>Dikarya</taxon>
        <taxon>Basidiomycota</taxon>
        <taxon>Agaricomycotina</taxon>
        <taxon>Agaricomycetes</taxon>
        <taxon>Polyporales</taxon>
        <taxon>Polyporaceae</taxon>
        <taxon>Polyporus</taxon>
    </lineage>
</organism>
<protein>
    <recommendedName>
        <fullName evidence="4">HAT C-terminal dimerisation domain-containing protein</fullName>
    </recommendedName>
</protein>
<name>A0A5C3P3B5_9APHY</name>
<keyword evidence="3" id="KW-1185">Reference proteome</keyword>
<feature type="non-terminal residue" evidence="2">
    <location>
        <position position="108"/>
    </location>
</feature>
<dbReference type="Proteomes" id="UP000308197">
    <property type="component" value="Unassembled WGS sequence"/>
</dbReference>
<proteinExistence type="predicted"/>
<sequence>LHPKLKTQYFIKQGWLPHWIKTAITLLQHEWAWYKPTAPAASLQGPSTGSQSDNFGTLLDNDPLEEYLNTPVLPSVDDPVAYWHSLDDERNAFARMALDILSAPGMFS</sequence>
<dbReference type="EMBL" id="ML211338">
    <property type="protein sequence ID" value="TFK84145.1"/>
    <property type="molecule type" value="Genomic_DNA"/>
</dbReference>
<feature type="region of interest" description="Disordered" evidence="1">
    <location>
        <begin position="40"/>
        <end position="60"/>
    </location>
</feature>
<gene>
    <name evidence="2" type="ORF">K466DRAFT_445668</name>
</gene>